<dbReference type="CDD" id="cd07377">
    <property type="entry name" value="WHTH_GntR"/>
    <property type="match status" value="1"/>
</dbReference>
<dbReference type="Pfam" id="PF07729">
    <property type="entry name" value="FCD"/>
    <property type="match status" value="1"/>
</dbReference>
<dbReference type="Gene3D" id="1.10.10.10">
    <property type="entry name" value="Winged helix-like DNA-binding domain superfamily/Winged helix DNA-binding domain"/>
    <property type="match status" value="1"/>
</dbReference>
<organism evidence="5 6">
    <name type="scientific">Pseudoxanthomonas indica</name>
    <dbReference type="NCBI Taxonomy" id="428993"/>
    <lineage>
        <taxon>Bacteria</taxon>
        <taxon>Pseudomonadati</taxon>
        <taxon>Pseudomonadota</taxon>
        <taxon>Gammaproteobacteria</taxon>
        <taxon>Lysobacterales</taxon>
        <taxon>Lysobacteraceae</taxon>
        <taxon>Pseudoxanthomonas</taxon>
    </lineage>
</organism>
<feature type="domain" description="HTH gntR-type" evidence="4">
    <location>
        <begin position="10"/>
        <end position="77"/>
    </location>
</feature>
<gene>
    <name evidence="5" type="ORF">SAMN06296058_2738</name>
</gene>
<dbReference type="SUPFAM" id="SSF48008">
    <property type="entry name" value="GntR ligand-binding domain-like"/>
    <property type="match status" value="1"/>
</dbReference>
<evidence type="ECO:0000313" key="6">
    <source>
        <dbReference type="Proteomes" id="UP000190341"/>
    </source>
</evidence>
<dbReference type="PROSITE" id="PS50949">
    <property type="entry name" value="HTH_GNTR"/>
    <property type="match status" value="1"/>
</dbReference>
<dbReference type="PRINTS" id="PR00033">
    <property type="entry name" value="HTHASNC"/>
</dbReference>
<dbReference type="SUPFAM" id="SSF46785">
    <property type="entry name" value="Winged helix' DNA-binding domain"/>
    <property type="match status" value="1"/>
</dbReference>
<keyword evidence="6" id="KW-1185">Reference proteome</keyword>
<keyword evidence="1" id="KW-0805">Transcription regulation</keyword>
<dbReference type="InterPro" id="IPR008920">
    <property type="entry name" value="TF_FadR/GntR_C"/>
</dbReference>
<keyword evidence="2 5" id="KW-0238">DNA-binding</keyword>
<keyword evidence="3" id="KW-0804">Transcription</keyword>
<protein>
    <submittedName>
        <fullName evidence="5">DNA-binding transcriptional regulator, GntR family</fullName>
    </submittedName>
</protein>
<name>A0A1T5LM65_9GAMM</name>
<dbReference type="SMART" id="SM00345">
    <property type="entry name" value="HTH_GNTR"/>
    <property type="match status" value="1"/>
</dbReference>
<dbReference type="InterPro" id="IPR011711">
    <property type="entry name" value="GntR_C"/>
</dbReference>
<dbReference type="GO" id="GO:0003700">
    <property type="term" value="F:DNA-binding transcription factor activity"/>
    <property type="evidence" value="ECO:0007669"/>
    <property type="project" value="InterPro"/>
</dbReference>
<evidence type="ECO:0000259" key="4">
    <source>
        <dbReference type="PROSITE" id="PS50949"/>
    </source>
</evidence>
<dbReference type="PANTHER" id="PTHR43537">
    <property type="entry name" value="TRANSCRIPTIONAL REGULATOR, GNTR FAMILY"/>
    <property type="match status" value="1"/>
</dbReference>
<evidence type="ECO:0000256" key="3">
    <source>
        <dbReference type="ARBA" id="ARBA00023163"/>
    </source>
</evidence>
<dbReference type="OrthoDB" id="9799812at2"/>
<dbReference type="GO" id="GO:0043565">
    <property type="term" value="F:sequence-specific DNA binding"/>
    <property type="evidence" value="ECO:0007669"/>
    <property type="project" value="InterPro"/>
</dbReference>
<dbReference type="Proteomes" id="UP000190341">
    <property type="component" value="Unassembled WGS sequence"/>
</dbReference>
<dbReference type="Pfam" id="PF00392">
    <property type="entry name" value="GntR"/>
    <property type="match status" value="1"/>
</dbReference>
<dbReference type="AlphaFoldDB" id="A0A1T5LM65"/>
<sequence>MDTLPRLTRARASDSVADMLRASILGSTFRPGQRLDVKSLADQLGVSPTPVKDAINRLAAEGLIDIRPRSGTFVTDITPKMVEEIFEVRRGLECLAAELTMAHMTPALLRMFTALTRQLEAPVTNETERAEHERANVALHMLFVESSGNQRLVEMYRSLNAHLTIARIHSRQRPDATRMEAELHEHSALLEAIQAGDTPRLVQVLGDHIRRAGKDLVEDVTLAQSADRN</sequence>
<evidence type="ECO:0000256" key="1">
    <source>
        <dbReference type="ARBA" id="ARBA00023015"/>
    </source>
</evidence>
<dbReference type="SMART" id="SM00895">
    <property type="entry name" value="FCD"/>
    <property type="match status" value="1"/>
</dbReference>
<dbReference type="InterPro" id="IPR036390">
    <property type="entry name" value="WH_DNA-bd_sf"/>
</dbReference>
<accession>A0A1T5LM65</accession>
<dbReference type="RefSeq" id="WP_079725062.1">
    <property type="nucleotide sequence ID" value="NZ_BMCL01000001.1"/>
</dbReference>
<dbReference type="InterPro" id="IPR036388">
    <property type="entry name" value="WH-like_DNA-bd_sf"/>
</dbReference>
<dbReference type="STRING" id="428993.SAMN06296058_2738"/>
<evidence type="ECO:0000256" key="2">
    <source>
        <dbReference type="ARBA" id="ARBA00023125"/>
    </source>
</evidence>
<dbReference type="InterPro" id="IPR000524">
    <property type="entry name" value="Tscrpt_reg_HTH_GntR"/>
</dbReference>
<dbReference type="InterPro" id="IPR000485">
    <property type="entry name" value="AsnC-type_HTH_dom"/>
</dbReference>
<dbReference type="PANTHER" id="PTHR43537:SF24">
    <property type="entry name" value="GLUCONATE OPERON TRANSCRIPTIONAL REPRESSOR"/>
    <property type="match status" value="1"/>
</dbReference>
<evidence type="ECO:0000313" key="5">
    <source>
        <dbReference type="EMBL" id="SKC77004.1"/>
    </source>
</evidence>
<dbReference type="EMBL" id="FUZV01000002">
    <property type="protein sequence ID" value="SKC77004.1"/>
    <property type="molecule type" value="Genomic_DNA"/>
</dbReference>
<dbReference type="Gene3D" id="1.20.120.530">
    <property type="entry name" value="GntR ligand-binding domain-like"/>
    <property type="match status" value="1"/>
</dbReference>
<proteinExistence type="predicted"/>
<reference evidence="5 6" key="1">
    <citation type="submission" date="2017-02" db="EMBL/GenBank/DDBJ databases">
        <authorList>
            <person name="Peterson S.W."/>
        </authorList>
    </citation>
    <scope>NUCLEOTIDE SEQUENCE [LARGE SCALE GENOMIC DNA]</scope>
    <source>
        <strain evidence="5 6">P15</strain>
    </source>
</reference>